<evidence type="ECO:0000256" key="7">
    <source>
        <dbReference type="ARBA" id="ARBA00022840"/>
    </source>
</evidence>
<feature type="region of interest" description="Disordered" evidence="11">
    <location>
        <begin position="329"/>
        <end position="356"/>
    </location>
</feature>
<dbReference type="PROSITE" id="PS50125">
    <property type="entry name" value="GUANYLATE_CYCLASE_2"/>
    <property type="match status" value="1"/>
</dbReference>
<dbReference type="InterPro" id="IPR038318">
    <property type="entry name" value="KdpD_sf"/>
</dbReference>
<keyword evidence="15" id="KW-1185">Reference proteome</keyword>
<keyword evidence="7" id="KW-0067">ATP-binding</keyword>
<keyword evidence="8 12" id="KW-1133">Transmembrane helix</keyword>
<comment type="subcellular location">
    <subcellularLocation>
        <location evidence="1">Membrane</location>
        <topology evidence="1">Multi-pass membrane protein</topology>
    </subcellularLocation>
</comment>
<evidence type="ECO:0000256" key="2">
    <source>
        <dbReference type="ARBA" id="ARBA00022553"/>
    </source>
</evidence>
<dbReference type="Gene3D" id="1.20.120.620">
    <property type="entry name" value="Backbone structure of the membrane domain of e. Coli histidine kinase receptor kdpd"/>
    <property type="match status" value="1"/>
</dbReference>
<keyword evidence="2" id="KW-0597">Phosphoprotein</keyword>
<dbReference type="SUPFAM" id="SSF55073">
    <property type="entry name" value="Nucleotide cyclase"/>
    <property type="match status" value="1"/>
</dbReference>
<accession>A0A5K7Z8R5</accession>
<evidence type="ECO:0000259" key="13">
    <source>
        <dbReference type="PROSITE" id="PS50125"/>
    </source>
</evidence>
<keyword evidence="6" id="KW-0418">Kinase</keyword>
<sequence>MDHADKIKIAIIFFLLAVVTVVHHMPIAGFFGAHIFHREMFFFPIVLAGLWFGLKTALTTSVVVSFVYAHYFIQKTDIKTISASLVGLQVVGFNLMALLTGWMVDRQRRQQRERDFLNDTFGKYVSRQVRDEILAGRVSLKGELKEVTVLFADLRDFTRLVETIPPREVVTIINTYFEAMSGAIVSNHGLVLQFIGDEIEAVFGAPVALNNHQQYAIDAALEMRTRLSQVNLSLSNQGFPPLRHGIGLHTGKVVAANIGSTQRLSYAMVGETVNIASRIQDLNKDFDTDILFSEAVRQGLSRENIKMNSLAPVAVKGVREQLHLYSLDKQPMGKRAGNDNDNGRDYTYYHRSDSSG</sequence>
<protein>
    <recommendedName>
        <fullName evidence="13">Guanylate cyclase domain-containing protein</fullName>
    </recommendedName>
</protein>
<dbReference type="CDD" id="cd07302">
    <property type="entry name" value="CHD"/>
    <property type="match status" value="1"/>
</dbReference>
<keyword evidence="9" id="KW-0902">Two-component regulatory system</keyword>
<evidence type="ECO:0000256" key="11">
    <source>
        <dbReference type="SAM" id="MobiDB-lite"/>
    </source>
</evidence>
<organism evidence="14 15">
    <name type="scientific">Desulfosarcina widdelii</name>
    <dbReference type="NCBI Taxonomy" id="947919"/>
    <lineage>
        <taxon>Bacteria</taxon>
        <taxon>Pseudomonadati</taxon>
        <taxon>Thermodesulfobacteriota</taxon>
        <taxon>Desulfobacteria</taxon>
        <taxon>Desulfobacterales</taxon>
        <taxon>Desulfosarcinaceae</taxon>
        <taxon>Desulfosarcina</taxon>
    </lineage>
</organism>
<keyword evidence="4 12" id="KW-0812">Transmembrane</keyword>
<feature type="compositionally biased region" description="Basic and acidic residues" evidence="11">
    <location>
        <begin position="336"/>
        <end position="356"/>
    </location>
</feature>
<dbReference type="InterPro" id="IPR001054">
    <property type="entry name" value="A/G_cyclase"/>
</dbReference>
<keyword evidence="3" id="KW-0808">Transferase</keyword>
<dbReference type="InterPro" id="IPR050697">
    <property type="entry name" value="Adenylyl/Guanylyl_Cyclase_3/4"/>
</dbReference>
<dbReference type="OrthoDB" id="9806735at2"/>
<feature type="transmembrane region" description="Helical" evidence="12">
    <location>
        <begin position="41"/>
        <end position="69"/>
    </location>
</feature>
<dbReference type="RefSeq" id="WP_155306192.1">
    <property type="nucleotide sequence ID" value="NZ_AP021875.1"/>
</dbReference>
<evidence type="ECO:0000313" key="15">
    <source>
        <dbReference type="Proteomes" id="UP000427769"/>
    </source>
</evidence>
<dbReference type="GO" id="GO:0000160">
    <property type="term" value="P:phosphorelay signal transduction system"/>
    <property type="evidence" value="ECO:0007669"/>
    <property type="project" value="UniProtKB-KW"/>
</dbReference>
<evidence type="ECO:0000256" key="4">
    <source>
        <dbReference type="ARBA" id="ARBA00022692"/>
    </source>
</evidence>
<dbReference type="Pfam" id="PF00211">
    <property type="entry name" value="Guanylate_cyc"/>
    <property type="match status" value="1"/>
</dbReference>
<dbReference type="Proteomes" id="UP000427769">
    <property type="component" value="Chromosome"/>
</dbReference>
<dbReference type="KEGG" id="dwd:DSCW_48650"/>
<dbReference type="GO" id="GO:0005524">
    <property type="term" value="F:ATP binding"/>
    <property type="evidence" value="ECO:0007669"/>
    <property type="project" value="UniProtKB-KW"/>
</dbReference>
<dbReference type="GO" id="GO:0009190">
    <property type="term" value="P:cyclic nucleotide biosynthetic process"/>
    <property type="evidence" value="ECO:0007669"/>
    <property type="project" value="InterPro"/>
</dbReference>
<dbReference type="InterPro" id="IPR025201">
    <property type="entry name" value="KdpD_TM"/>
</dbReference>
<feature type="transmembrane region" description="Helical" evidence="12">
    <location>
        <begin position="12"/>
        <end position="35"/>
    </location>
</feature>
<dbReference type="PANTHER" id="PTHR43081:SF1">
    <property type="entry name" value="ADENYLATE CYCLASE, TERMINAL-DIFFERENTIATION SPECIFIC"/>
    <property type="match status" value="1"/>
</dbReference>
<evidence type="ECO:0000256" key="12">
    <source>
        <dbReference type="SAM" id="Phobius"/>
    </source>
</evidence>
<evidence type="ECO:0000256" key="10">
    <source>
        <dbReference type="ARBA" id="ARBA00023136"/>
    </source>
</evidence>
<dbReference type="Gene3D" id="3.30.70.1230">
    <property type="entry name" value="Nucleotide cyclase"/>
    <property type="match status" value="1"/>
</dbReference>
<proteinExistence type="predicted"/>
<dbReference type="EMBL" id="AP021875">
    <property type="protein sequence ID" value="BBO77448.1"/>
    <property type="molecule type" value="Genomic_DNA"/>
</dbReference>
<feature type="transmembrane region" description="Helical" evidence="12">
    <location>
        <begin position="81"/>
        <end position="104"/>
    </location>
</feature>
<evidence type="ECO:0000313" key="14">
    <source>
        <dbReference type="EMBL" id="BBO77448.1"/>
    </source>
</evidence>
<feature type="domain" description="Guanylate cyclase" evidence="13">
    <location>
        <begin position="148"/>
        <end position="280"/>
    </location>
</feature>
<evidence type="ECO:0000256" key="3">
    <source>
        <dbReference type="ARBA" id="ARBA00022679"/>
    </source>
</evidence>
<dbReference type="AlphaFoldDB" id="A0A5K7Z8R5"/>
<evidence type="ECO:0000256" key="6">
    <source>
        <dbReference type="ARBA" id="ARBA00022777"/>
    </source>
</evidence>
<dbReference type="GO" id="GO:0004016">
    <property type="term" value="F:adenylate cyclase activity"/>
    <property type="evidence" value="ECO:0007669"/>
    <property type="project" value="UniProtKB-ARBA"/>
</dbReference>
<evidence type="ECO:0000256" key="1">
    <source>
        <dbReference type="ARBA" id="ARBA00004141"/>
    </source>
</evidence>
<reference evidence="14 15" key="1">
    <citation type="submission" date="2019-11" db="EMBL/GenBank/DDBJ databases">
        <title>Comparative genomics of hydrocarbon-degrading Desulfosarcina strains.</title>
        <authorList>
            <person name="Watanabe M."/>
            <person name="Kojima H."/>
            <person name="Fukui M."/>
        </authorList>
    </citation>
    <scope>NUCLEOTIDE SEQUENCE [LARGE SCALE GENOMIC DNA]</scope>
    <source>
        <strain evidence="14 15">PP31</strain>
    </source>
</reference>
<keyword evidence="5" id="KW-0547">Nucleotide-binding</keyword>
<name>A0A5K7Z8R5_9BACT</name>
<dbReference type="PANTHER" id="PTHR43081">
    <property type="entry name" value="ADENYLATE CYCLASE, TERMINAL-DIFFERENTIATION SPECIFIC-RELATED"/>
    <property type="match status" value="1"/>
</dbReference>
<dbReference type="InterPro" id="IPR029787">
    <property type="entry name" value="Nucleotide_cyclase"/>
</dbReference>
<dbReference type="SMART" id="SM00044">
    <property type="entry name" value="CYCc"/>
    <property type="match status" value="1"/>
</dbReference>
<dbReference type="Pfam" id="PF13493">
    <property type="entry name" value="DUF4118"/>
    <property type="match status" value="1"/>
</dbReference>
<evidence type="ECO:0000256" key="5">
    <source>
        <dbReference type="ARBA" id="ARBA00022741"/>
    </source>
</evidence>
<evidence type="ECO:0000256" key="8">
    <source>
        <dbReference type="ARBA" id="ARBA00022989"/>
    </source>
</evidence>
<dbReference type="GO" id="GO:0016020">
    <property type="term" value="C:membrane"/>
    <property type="evidence" value="ECO:0007669"/>
    <property type="project" value="UniProtKB-SubCell"/>
</dbReference>
<dbReference type="GO" id="GO:0016301">
    <property type="term" value="F:kinase activity"/>
    <property type="evidence" value="ECO:0007669"/>
    <property type="project" value="UniProtKB-KW"/>
</dbReference>
<evidence type="ECO:0000256" key="9">
    <source>
        <dbReference type="ARBA" id="ARBA00023012"/>
    </source>
</evidence>
<keyword evidence="10 12" id="KW-0472">Membrane</keyword>
<gene>
    <name evidence="14" type="ORF">DSCW_48650</name>
</gene>